<evidence type="ECO:0000256" key="3">
    <source>
        <dbReference type="ARBA" id="ARBA00022723"/>
    </source>
</evidence>
<feature type="domain" description="Isochorismatase-like" evidence="8">
    <location>
        <begin position="10"/>
        <end position="210"/>
    </location>
</feature>
<proteinExistence type="inferred from homology"/>
<evidence type="ECO:0000256" key="2">
    <source>
        <dbReference type="ARBA" id="ARBA00022642"/>
    </source>
</evidence>
<keyword evidence="4" id="KW-0378">Hydrolase</keyword>
<dbReference type="STRING" id="1076935.U4LC72"/>
<evidence type="ECO:0000256" key="7">
    <source>
        <dbReference type="ARBA" id="ARBA00043224"/>
    </source>
</evidence>
<dbReference type="OrthoDB" id="3341310at2759"/>
<dbReference type="InterPro" id="IPR000868">
    <property type="entry name" value="Isochorismatase-like_dom"/>
</dbReference>
<dbReference type="PANTHER" id="PTHR11080:SF2">
    <property type="entry name" value="LD05707P"/>
    <property type="match status" value="1"/>
</dbReference>
<keyword evidence="10" id="KW-1185">Reference proteome</keyword>
<dbReference type="OMA" id="DFVDSWP"/>
<dbReference type="InterPro" id="IPR036380">
    <property type="entry name" value="Isochorismatase-like_sf"/>
</dbReference>
<dbReference type="EC" id="3.5.1.19" evidence="6"/>
<name>U4LC72_PYROM</name>
<keyword evidence="3" id="KW-0479">Metal-binding</keyword>
<evidence type="ECO:0000313" key="9">
    <source>
        <dbReference type="EMBL" id="CCX07917.1"/>
    </source>
</evidence>
<accession>U4LC72</accession>
<dbReference type="AlphaFoldDB" id="U4LC72"/>
<dbReference type="EMBL" id="HF935382">
    <property type="protein sequence ID" value="CCX07917.1"/>
    <property type="molecule type" value="Genomic_DNA"/>
</dbReference>
<evidence type="ECO:0000256" key="5">
    <source>
        <dbReference type="ARBA" id="ARBA00037900"/>
    </source>
</evidence>
<comment type="pathway">
    <text evidence="5">Cofactor biosynthesis; nicotinate biosynthesis; nicotinate from nicotinamide: step 1/1.</text>
</comment>
<protein>
    <recommendedName>
        <fullName evidence="6">nicotinamidase</fullName>
        <ecNumber evidence="6">3.5.1.19</ecNumber>
    </recommendedName>
    <alternativeName>
        <fullName evidence="7">Nicotinamide deamidase</fullName>
    </alternativeName>
</protein>
<organism evidence="9 10">
    <name type="scientific">Pyronema omphalodes (strain CBS 100304)</name>
    <name type="common">Pyronema confluens</name>
    <dbReference type="NCBI Taxonomy" id="1076935"/>
    <lineage>
        <taxon>Eukaryota</taxon>
        <taxon>Fungi</taxon>
        <taxon>Dikarya</taxon>
        <taxon>Ascomycota</taxon>
        <taxon>Pezizomycotina</taxon>
        <taxon>Pezizomycetes</taxon>
        <taxon>Pezizales</taxon>
        <taxon>Pyronemataceae</taxon>
        <taxon>Pyronema</taxon>
    </lineage>
</organism>
<dbReference type="GO" id="GO:0019363">
    <property type="term" value="P:pyridine nucleotide biosynthetic process"/>
    <property type="evidence" value="ECO:0007669"/>
    <property type="project" value="UniProtKB-KW"/>
</dbReference>
<comment type="similarity">
    <text evidence="1">Belongs to the isochorismatase family.</text>
</comment>
<reference evidence="9 10" key="1">
    <citation type="journal article" date="2013" name="PLoS Genet.">
        <title>The genome and development-dependent transcriptomes of Pyronema confluens: a window into fungal evolution.</title>
        <authorList>
            <person name="Traeger S."/>
            <person name="Altegoer F."/>
            <person name="Freitag M."/>
            <person name="Gabaldon T."/>
            <person name="Kempken F."/>
            <person name="Kumar A."/>
            <person name="Marcet-Houben M."/>
            <person name="Poggeler S."/>
            <person name="Stajich J.E."/>
            <person name="Nowrousian M."/>
        </authorList>
    </citation>
    <scope>NUCLEOTIDE SEQUENCE [LARGE SCALE GENOMIC DNA]</scope>
    <source>
        <strain evidence="10">CBS 100304</strain>
        <tissue evidence="9">Vegetative mycelium</tissue>
    </source>
</reference>
<evidence type="ECO:0000256" key="6">
    <source>
        <dbReference type="ARBA" id="ARBA00039017"/>
    </source>
</evidence>
<dbReference type="Proteomes" id="UP000018144">
    <property type="component" value="Unassembled WGS sequence"/>
</dbReference>
<dbReference type="PANTHER" id="PTHR11080">
    <property type="entry name" value="PYRAZINAMIDASE/NICOTINAMIDASE"/>
    <property type="match status" value="1"/>
</dbReference>
<dbReference type="InterPro" id="IPR052347">
    <property type="entry name" value="Isochorismatase_Nicotinamidase"/>
</dbReference>
<dbReference type="GO" id="GO:0046872">
    <property type="term" value="F:metal ion binding"/>
    <property type="evidence" value="ECO:0007669"/>
    <property type="project" value="UniProtKB-KW"/>
</dbReference>
<evidence type="ECO:0000256" key="1">
    <source>
        <dbReference type="ARBA" id="ARBA00006336"/>
    </source>
</evidence>
<evidence type="ECO:0000313" key="10">
    <source>
        <dbReference type="Proteomes" id="UP000018144"/>
    </source>
</evidence>
<dbReference type="Pfam" id="PF00857">
    <property type="entry name" value="Isochorismatase"/>
    <property type="match status" value="1"/>
</dbReference>
<dbReference type="SUPFAM" id="SSF52499">
    <property type="entry name" value="Isochorismatase-like hydrolases"/>
    <property type="match status" value="1"/>
</dbReference>
<sequence>MPRPDPFVPALLVVDLQEDFCPGGSLAVPRGRETIPPINTLLSLPFALRLATQDWHPSTHISFASNHPSDPAPFISSTIITHPEAPELSYTSTLWPVHCVQNTPGAELLPELKKEQLHAVIKKGIDERVEMYSAFVDPFKWIHPEGKAVHESGMEERLREKGVTDVFVVGLAMDYCVKETALDAMRLGFRVWVVREGTKAVGGEQGERETEEELGKQGVQVVGIEGEEVGWVSMGRGGMRLGLKEL</sequence>
<dbReference type="Gene3D" id="3.40.50.850">
    <property type="entry name" value="Isochorismatase-like"/>
    <property type="match status" value="1"/>
</dbReference>
<gene>
    <name evidence="9" type="ORF">PCON_07506</name>
</gene>
<evidence type="ECO:0000259" key="8">
    <source>
        <dbReference type="Pfam" id="PF00857"/>
    </source>
</evidence>
<dbReference type="GO" id="GO:0008936">
    <property type="term" value="F:nicotinamidase activity"/>
    <property type="evidence" value="ECO:0007669"/>
    <property type="project" value="UniProtKB-EC"/>
</dbReference>
<evidence type="ECO:0000256" key="4">
    <source>
        <dbReference type="ARBA" id="ARBA00022801"/>
    </source>
</evidence>
<keyword evidence="2" id="KW-0662">Pyridine nucleotide biosynthesis</keyword>
<dbReference type="CDD" id="cd01011">
    <property type="entry name" value="nicotinamidase"/>
    <property type="match status" value="1"/>
</dbReference>
<dbReference type="eggNOG" id="KOG4003">
    <property type="taxonomic scope" value="Eukaryota"/>
</dbReference>